<sequence>MPAFFYILFTKILVQGSASEKQQFNLNYMGSMIAYSVLISMIFSVSAFLA</sequence>
<proteinExistence type="predicted"/>
<dbReference type="EMBL" id="AZFF01000001">
    <property type="protein sequence ID" value="KRL57232.1"/>
    <property type="molecule type" value="Genomic_DNA"/>
</dbReference>
<evidence type="ECO:0000313" key="3">
    <source>
        <dbReference type="Proteomes" id="UP000051999"/>
    </source>
</evidence>
<evidence type="ECO:0000256" key="1">
    <source>
        <dbReference type="SAM" id="Phobius"/>
    </source>
</evidence>
<protein>
    <submittedName>
        <fullName evidence="2">Uncharacterized protein</fullName>
    </submittedName>
</protein>
<dbReference type="AlphaFoldDB" id="A0A0R1RJH5"/>
<keyword evidence="3" id="KW-1185">Reference proteome</keyword>
<dbReference type="PATRIC" id="fig|1114972.6.peg.241"/>
<dbReference type="STRING" id="1114972.FD35_GL000242"/>
<keyword evidence="1" id="KW-0812">Transmembrane</keyword>
<evidence type="ECO:0000313" key="2">
    <source>
        <dbReference type="EMBL" id="KRL57232.1"/>
    </source>
</evidence>
<accession>A0A0R1RJH5</accession>
<keyword evidence="1" id="KW-0472">Membrane</keyword>
<organism evidence="2 3">
    <name type="scientific">Furfurilactobacillus rossiae DSM 15814</name>
    <dbReference type="NCBI Taxonomy" id="1114972"/>
    <lineage>
        <taxon>Bacteria</taxon>
        <taxon>Bacillati</taxon>
        <taxon>Bacillota</taxon>
        <taxon>Bacilli</taxon>
        <taxon>Lactobacillales</taxon>
        <taxon>Lactobacillaceae</taxon>
        <taxon>Furfurilactobacillus</taxon>
    </lineage>
</organism>
<reference evidence="2 3" key="1">
    <citation type="journal article" date="2015" name="Genome Announc.">
        <title>Expanding the biotechnology potential of lactobacilli through comparative genomics of 213 strains and associated genera.</title>
        <authorList>
            <person name="Sun Z."/>
            <person name="Harris H.M."/>
            <person name="McCann A."/>
            <person name="Guo C."/>
            <person name="Argimon S."/>
            <person name="Zhang W."/>
            <person name="Yang X."/>
            <person name="Jeffery I.B."/>
            <person name="Cooney J.C."/>
            <person name="Kagawa T.F."/>
            <person name="Liu W."/>
            <person name="Song Y."/>
            <person name="Salvetti E."/>
            <person name="Wrobel A."/>
            <person name="Rasinkangas P."/>
            <person name="Parkhill J."/>
            <person name="Rea M.C."/>
            <person name="O'Sullivan O."/>
            <person name="Ritari J."/>
            <person name="Douillard F.P."/>
            <person name="Paul Ross R."/>
            <person name="Yang R."/>
            <person name="Briner A.E."/>
            <person name="Felis G.E."/>
            <person name="de Vos W.M."/>
            <person name="Barrangou R."/>
            <person name="Klaenhammer T.R."/>
            <person name="Caufield P.W."/>
            <person name="Cui Y."/>
            <person name="Zhang H."/>
            <person name="O'Toole P.W."/>
        </authorList>
    </citation>
    <scope>NUCLEOTIDE SEQUENCE [LARGE SCALE GENOMIC DNA]</scope>
    <source>
        <strain evidence="2 3">DSM 15814</strain>
    </source>
</reference>
<keyword evidence="1" id="KW-1133">Transmembrane helix</keyword>
<comment type="caution">
    <text evidence="2">The sequence shown here is derived from an EMBL/GenBank/DDBJ whole genome shotgun (WGS) entry which is preliminary data.</text>
</comment>
<gene>
    <name evidence="2" type="ORF">FD35_GL000242</name>
</gene>
<name>A0A0R1RJH5_9LACO</name>
<dbReference type="Proteomes" id="UP000051999">
    <property type="component" value="Unassembled WGS sequence"/>
</dbReference>
<feature type="transmembrane region" description="Helical" evidence="1">
    <location>
        <begin position="28"/>
        <end position="49"/>
    </location>
</feature>